<evidence type="ECO:0000313" key="3">
    <source>
        <dbReference type="Proteomes" id="UP001597063"/>
    </source>
</evidence>
<accession>A0ABW2XV99</accession>
<protein>
    <submittedName>
        <fullName evidence="2">Helix-turn-helix domain-containing protein</fullName>
    </submittedName>
</protein>
<dbReference type="InterPro" id="IPR001387">
    <property type="entry name" value="Cro/C1-type_HTH"/>
</dbReference>
<dbReference type="PROSITE" id="PS50943">
    <property type="entry name" value="HTH_CROC1"/>
    <property type="match status" value="1"/>
</dbReference>
<dbReference type="Pfam" id="PF13560">
    <property type="entry name" value="HTH_31"/>
    <property type="match status" value="1"/>
</dbReference>
<dbReference type="EMBL" id="JBHTGP010000017">
    <property type="protein sequence ID" value="MFD0689359.1"/>
    <property type="molecule type" value="Genomic_DNA"/>
</dbReference>
<gene>
    <name evidence="2" type="ORF">ACFQZM_33075</name>
</gene>
<evidence type="ECO:0000259" key="1">
    <source>
        <dbReference type="PROSITE" id="PS50943"/>
    </source>
</evidence>
<sequence length="287" mass="32289">MPTHSAPTVKRRRLAAELRRHRDASGLTLDQVAERLEWSNAKISRIENARVSVLPRDVKFLLGVYGVDGETRDFLVTLAREARQKGWWHSYGDAIPEWFEVYVGLESDATSIHSYEAEHVPGPLQTEDYARAVFHGFLFGDEEEIEKRVAVRMARRERLVASGTPKFWVVVNEAVLRRVVGGPDVMRVQLEYLAEVARSPHVTLQVLPFSAGAHPAMSGSFVILQFPEPTDPHVVYLEAQTGGLYLEKKPEIERYSLAFDHLRAAALHPDDSRALISRVAGELARST</sequence>
<dbReference type="RefSeq" id="WP_131759781.1">
    <property type="nucleotide sequence ID" value="NZ_CAACUY010000090.1"/>
</dbReference>
<dbReference type="SUPFAM" id="SSF47413">
    <property type="entry name" value="lambda repressor-like DNA-binding domains"/>
    <property type="match status" value="1"/>
</dbReference>
<reference evidence="3" key="1">
    <citation type="journal article" date="2019" name="Int. J. Syst. Evol. Microbiol.">
        <title>The Global Catalogue of Microorganisms (GCM) 10K type strain sequencing project: providing services to taxonomists for standard genome sequencing and annotation.</title>
        <authorList>
            <consortium name="The Broad Institute Genomics Platform"/>
            <consortium name="The Broad Institute Genome Sequencing Center for Infectious Disease"/>
            <person name="Wu L."/>
            <person name="Ma J."/>
        </authorList>
    </citation>
    <scope>NUCLEOTIDE SEQUENCE [LARGE SCALE GENOMIC DNA]</scope>
    <source>
        <strain evidence="3">JCM 9371</strain>
    </source>
</reference>
<organism evidence="2 3">
    <name type="scientific">Actinomadura fibrosa</name>
    <dbReference type="NCBI Taxonomy" id="111802"/>
    <lineage>
        <taxon>Bacteria</taxon>
        <taxon>Bacillati</taxon>
        <taxon>Actinomycetota</taxon>
        <taxon>Actinomycetes</taxon>
        <taxon>Streptosporangiales</taxon>
        <taxon>Thermomonosporaceae</taxon>
        <taxon>Actinomadura</taxon>
    </lineage>
</organism>
<proteinExistence type="predicted"/>
<dbReference type="Proteomes" id="UP001597063">
    <property type="component" value="Unassembled WGS sequence"/>
</dbReference>
<feature type="domain" description="HTH cro/C1-type" evidence="1">
    <location>
        <begin position="18"/>
        <end position="72"/>
    </location>
</feature>
<dbReference type="SMART" id="SM00530">
    <property type="entry name" value="HTH_XRE"/>
    <property type="match status" value="1"/>
</dbReference>
<dbReference type="InterPro" id="IPR010982">
    <property type="entry name" value="Lambda_DNA-bd_dom_sf"/>
</dbReference>
<dbReference type="Pfam" id="PF19054">
    <property type="entry name" value="DUF5753"/>
    <property type="match status" value="1"/>
</dbReference>
<dbReference type="InterPro" id="IPR043917">
    <property type="entry name" value="DUF5753"/>
</dbReference>
<keyword evidence="3" id="KW-1185">Reference proteome</keyword>
<dbReference type="CDD" id="cd00093">
    <property type="entry name" value="HTH_XRE"/>
    <property type="match status" value="1"/>
</dbReference>
<name>A0ABW2XV99_9ACTN</name>
<comment type="caution">
    <text evidence="2">The sequence shown here is derived from an EMBL/GenBank/DDBJ whole genome shotgun (WGS) entry which is preliminary data.</text>
</comment>
<evidence type="ECO:0000313" key="2">
    <source>
        <dbReference type="EMBL" id="MFD0689359.1"/>
    </source>
</evidence>
<dbReference type="Gene3D" id="1.10.260.40">
    <property type="entry name" value="lambda repressor-like DNA-binding domains"/>
    <property type="match status" value="1"/>
</dbReference>